<feature type="compositionally biased region" description="Polar residues" evidence="1">
    <location>
        <begin position="1"/>
        <end position="14"/>
    </location>
</feature>
<proteinExistence type="predicted"/>
<dbReference type="AlphaFoldDB" id="A0A0X3UB51"/>
<reference evidence="2 3" key="1">
    <citation type="submission" date="2015-12" db="EMBL/GenBank/DDBJ databases">
        <authorList>
            <person name="Shamseldin A."/>
            <person name="Moawad H."/>
            <person name="Abd El-Rahim W.M."/>
            <person name="Sadowsky M.J."/>
        </authorList>
    </citation>
    <scope>NUCLEOTIDE SEQUENCE [LARGE SCALE GENOMIC DNA]</scope>
    <source>
        <strain evidence="2 3">ZGT118</strain>
    </source>
</reference>
<sequence length="232" mass="25202">MADMSFTKSLNNSHDCGPEAGMSKTTKDTGKTLKPSEPELTEAEAAAVLAVREKRRSHVRAPDLRLDFDEGKRSLTVGHKGKEPLAATALAMHELGTADSRFFEGVVEQVAALGKQGSAVSETSSNFVLSVVGGVQPQDEIEAMLAIQMGAIHQATMMMARRLNHVETIPQQDAAERALNKLARTFTSQVETLKRYRSKADQTVRVERVEVKEGGQAIVGNVHHRGQGNDKK</sequence>
<protein>
    <submittedName>
        <fullName evidence="2">Uncharacterized protein</fullName>
    </submittedName>
</protein>
<dbReference type="STRING" id="1685379.AVO45_16245"/>
<organism evidence="2 3">
    <name type="scientific">Ruegeria marisrubri</name>
    <dbReference type="NCBI Taxonomy" id="1685379"/>
    <lineage>
        <taxon>Bacteria</taxon>
        <taxon>Pseudomonadati</taxon>
        <taxon>Pseudomonadota</taxon>
        <taxon>Alphaproteobacteria</taxon>
        <taxon>Rhodobacterales</taxon>
        <taxon>Roseobacteraceae</taxon>
        <taxon>Ruegeria</taxon>
    </lineage>
</organism>
<evidence type="ECO:0000313" key="2">
    <source>
        <dbReference type="EMBL" id="KUJ85307.1"/>
    </source>
</evidence>
<accession>A0A0X3UB51</accession>
<keyword evidence="3" id="KW-1185">Reference proteome</keyword>
<feature type="compositionally biased region" description="Basic and acidic residues" evidence="1">
    <location>
        <begin position="25"/>
        <end position="37"/>
    </location>
</feature>
<dbReference type="Proteomes" id="UP000053791">
    <property type="component" value="Unassembled WGS sequence"/>
</dbReference>
<evidence type="ECO:0000313" key="3">
    <source>
        <dbReference type="Proteomes" id="UP000053791"/>
    </source>
</evidence>
<dbReference type="EMBL" id="LQBQ01000002">
    <property type="protein sequence ID" value="KUJ85307.1"/>
    <property type="molecule type" value="Genomic_DNA"/>
</dbReference>
<feature type="region of interest" description="Disordered" evidence="1">
    <location>
        <begin position="1"/>
        <end position="41"/>
    </location>
</feature>
<comment type="caution">
    <text evidence="2">The sequence shown here is derived from an EMBL/GenBank/DDBJ whole genome shotgun (WGS) entry which is preliminary data.</text>
</comment>
<name>A0A0X3UB51_9RHOB</name>
<evidence type="ECO:0000256" key="1">
    <source>
        <dbReference type="SAM" id="MobiDB-lite"/>
    </source>
</evidence>
<gene>
    <name evidence="2" type="ORF">AVO45_16245</name>
</gene>